<dbReference type="InterPro" id="IPR035107">
    <property type="entry name" value="tRNA_thiolation_TtcA_Ctu1"/>
</dbReference>
<accession>A0A0A0IB23</accession>
<dbReference type="InterPro" id="IPR014729">
    <property type="entry name" value="Rossmann-like_a/b/a_fold"/>
</dbReference>
<keyword evidence="1" id="KW-0808">Transferase</keyword>
<dbReference type="SUPFAM" id="SSF52402">
    <property type="entry name" value="Adenine nucleotide alpha hydrolases-like"/>
    <property type="match status" value="1"/>
</dbReference>
<evidence type="ECO:0000313" key="4">
    <source>
        <dbReference type="EMBL" id="KGM96775.1"/>
    </source>
</evidence>
<dbReference type="GO" id="GO:0008033">
    <property type="term" value="P:tRNA processing"/>
    <property type="evidence" value="ECO:0007669"/>
    <property type="project" value="InterPro"/>
</dbReference>
<evidence type="ECO:0000256" key="2">
    <source>
        <dbReference type="PIRSR" id="PIRSR004976-51"/>
    </source>
</evidence>
<feature type="binding site" evidence="2">
    <location>
        <begin position="35"/>
        <end position="37"/>
    </location>
    <ligand>
        <name>ATP</name>
        <dbReference type="ChEBI" id="CHEBI:30616"/>
    </ligand>
</feature>
<evidence type="ECO:0000259" key="3">
    <source>
        <dbReference type="Pfam" id="PF01171"/>
    </source>
</evidence>
<dbReference type="Gene3D" id="3.40.50.620">
    <property type="entry name" value="HUPs"/>
    <property type="match status" value="1"/>
</dbReference>
<gene>
    <name evidence="4" type="ORF">Z968_05460</name>
</gene>
<protein>
    <submittedName>
        <fullName evidence="4">Potassium ABC transporter ATPase</fullName>
    </submittedName>
</protein>
<name>A0A0A0IB23_CLONO</name>
<feature type="binding site" evidence="2">
    <location>
        <position position="136"/>
    </location>
    <ligand>
        <name>ATP</name>
        <dbReference type="ChEBI" id="CHEBI:30616"/>
    </ligand>
</feature>
<evidence type="ECO:0000313" key="5">
    <source>
        <dbReference type="Proteomes" id="UP000030012"/>
    </source>
</evidence>
<dbReference type="RefSeq" id="WP_039254375.1">
    <property type="nucleotide sequence ID" value="NZ_JENJ01000018.1"/>
</dbReference>
<dbReference type="GO" id="GO:0005524">
    <property type="term" value="F:ATP binding"/>
    <property type="evidence" value="ECO:0007669"/>
    <property type="project" value="UniProtKB-KW"/>
</dbReference>
<dbReference type="AlphaFoldDB" id="A0A0A0IB23"/>
<feature type="domain" description="tRNA(Ile)-lysidine/2-thiocytidine synthase N-terminal" evidence="3">
    <location>
        <begin position="31"/>
        <end position="210"/>
    </location>
</feature>
<dbReference type="PANTHER" id="PTHR43686:SF1">
    <property type="entry name" value="AMINOTRAN_5 DOMAIN-CONTAINING PROTEIN"/>
    <property type="match status" value="1"/>
</dbReference>
<dbReference type="Pfam" id="PF01171">
    <property type="entry name" value="ATP_bind_3"/>
    <property type="match status" value="1"/>
</dbReference>
<dbReference type="CDD" id="cd24138">
    <property type="entry name" value="TtcA-like"/>
    <property type="match status" value="1"/>
</dbReference>
<dbReference type="EMBL" id="JENJ01000018">
    <property type="protein sequence ID" value="KGM96775.1"/>
    <property type="molecule type" value="Genomic_DNA"/>
</dbReference>
<feature type="binding site" evidence="2">
    <location>
        <position position="41"/>
    </location>
    <ligand>
        <name>ATP</name>
        <dbReference type="ChEBI" id="CHEBI:30616"/>
    </ligand>
</feature>
<keyword evidence="2" id="KW-0547">Nucleotide-binding</keyword>
<proteinExistence type="predicted"/>
<feature type="binding site" evidence="2">
    <location>
        <position position="141"/>
    </location>
    <ligand>
        <name>ATP</name>
        <dbReference type="ChEBI" id="CHEBI:30616"/>
    </ligand>
</feature>
<reference evidence="4 5" key="1">
    <citation type="submission" date="2014-01" db="EMBL/GenBank/DDBJ databases">
        <title>Plasmidome dynamics in the species complex Clostridium novyi sensu lato converts strains of independent lineages into distinctly different pathogens.</title>
        <authorList>
            <person name="Skarin H."/>
            <person name="Segerman B."/>
        </authorList>
    </citation>
    <scope>NUCLEOTIDE SEQUENCE [LARGE SCALE GENOMIC DNA]</scope>
    <source>
        <strain evidence="4 5">4552</strain>
    </source>
</reference>
<sequence>MITFKKEYNRQFLRYLRKSIEEYDMISPGDKVAVGLSGGKDSIFLLFALKLIQLTSIKDFELVGINIDLGFELNIAPLINFCNNNNISIIVEKTNIADVVFKDRKEKKPCSLCSKLRKGALIRVARANNINKIALGHNSDDVIETLFMNVLKVGKLGTFHPNIHFDDKNISIIRPLIYLREDLIEKLTKKYELPVIKSPCPMDKKTTREDMKNLLASLEKIYPDAQKNILTSLSNIDFKNIWKQK</sequence>
<dbReference type="Proteomes" id="UP000030012">
    <property type="component" value="Unassembled WGS sequence"/>
</dbReference>
<keyword evidence="2" id="KW-0067">ATP-binding</keyword>
<organism evidence="4 5">
    <name type="scientific">Clostridium novyi A str. 4552</name>
    <dbReference type="NCBI Taxonomy" id="1444289"/>
    <lineage>
        <taxon>Bacteria</taxon>
        <taxon>Bacillati</taxon>
        <taxon>Bacillota</taxon>
        <taxon>Clostridia</taxon>
        <taxon>Eubacteriales</taxon>
        <taxon>Clostridiaceae</taxon>
        <taxon>Clostridium</taxon>
    </lineage>
</organism>
<dbReference type="PIRSF" id="PIRSF004976">
    <property type="entry name" value="ATPase_YdaO"/>
    <property type="match status" value="1"/>
</dbReference>
<comment type="caution">
    <text evidence="4">The sequence shown here is derived from an EMBL/GenBank/DDBJ whole genome shotgun (WGS) entry which is preliminary data.</text>
</comment>
<dbReference type="OrthoDB" id="9801054at2"/>
<dbReference type="PANTHER" id="PTHR43686">
    <property type="entry name" value="SULFURTRANSFERASE-RELATED"/>
    <property type="match status" value="1"/>
</dbReference>
<feature type="binding site" evidence="2">
    <location>
        <position position="67"/>
    </location>
    <ligand>
        <name>ATP</name>
        <dbReference type="ChEBI" id="CHEBI:30616"/>
    </ligand>
</feature>
<dbReference type="GO" id="GO:0016740">
    <property type="term" value="F:transferase activity"/>
    <property type="evidence" value="ECO:0007669"/>
    <property type="project" value="UniProtKB-KW"/>
</dbReference>
<evidence type="ECO:0000256" key="1">
    <source>
        <dbReference type="ARBA" id="ARBA00022679"/>
    </source>
</evidence>
<dbReference type="InterPro" id="IPR011063">
    <property type="entry name" value="TilS/TtcA_N"/>
</dbReference>